<accession>A0A1G1YFH6</accession>
<organism evidence="1 2">
    <name type="scientific">Candidatus Buchananbacteria bacterium RIFCSPHIGHO2_02_FULL_56_16</name>
    <dbReference type="NCBI Taxonomy" id="1797542"/>
    <lineage>
        <taxon>Bacteria</taxon>
        <taxon>Candidatus Buchananiibacteriota</taxon>
    </lineage>
</organism>
<gene>
    <name evidence="1" type="ORF">A3J59_01610</name>
</gene>
<evidence type="ECO:0000313" key="2">
    <source>
        <dbReference type="Proteomes" id="UP000177310"/>
    </source>
</evidence>
<protein>
    <submittedName>
        <fullName evidence="1">Uncharacterized protein</fullName>
    </submittedName>
</protein>
<reference evidence="1 2" key="1">
    <citation type="journal article" date="2016" name="Nat. Commun.">
        <title>Thousands of microbial genomes shed light on interconnected biogeochemical processes in an aquifer system.</title>
        <authorList>
            <person name="Anantharaman K."/>
            <person name="Brown C.T."/>
            <person name="Hug L.A."/>
            <person name="Sharon I."/>
            <person name="Castelle C.J."/>
            <person name="Probst A.J."/>
            <person name="Thomas B.C."/>
            <person name="Singh A."/>
            <person name="Wilkins M.J."/>
            <person name="Karaoz U."/>
            <person name="Brodie E.L."/>
            <person name="Williams K.H."/>
            <person name="Hubbard S.S."/>
            <person name="Banfield J.F."/>
        </authorList>
    </citation>
    <scope>NUCLEOTIDE SEQUENCE [LARGE SCALE GENOMIC DNA]</scope>
</reference>
<sequence>MIMEELESDRDRRVQFRFSGEAYRQLENLSQREGRSMTQVVRRGLAKEKWFLDTIEAGHEILVRRTDGKTVKIIPTTPEEEKLFDKTLRDDLNETPNDEQND</sequence>
<name>A0A1G1YFH6_9BACT</name>
<evidence type="ECO:0000313" key="1">
    <source>
        <dbReference type="EMBL" id="OGY51029.1"/>
    </source>
</evidence>
<comment type="caution">
    <text evidence="1">The sequence shown here is derived from an EMBL/GenBank/DDBJ whole genome shotgun (WGS) entry which is preliminary data.</text>
</comment>
<dbReference type="STRING" id="1797542.A3J59_01610"/>
<proteinExistence type="predicted"/>
<dbReference type="Proteomes" id="UP000177310">
    <property type="component" value="Unassembled WGS sequence"/>
</dbReference>
<dbReference type="EMBL" id="MHIL01000025">
    <property type="protein sequence ID" value="OGY51029.1"/>
    <property type="molecule type" value="Genomic_DNA"/>
</dbReference>
<dbReference type="AlphaFoldDB" id="A0A1G1YFH6"/>